<evidence type="ECO:0008006" key="2">
    <source>
        <dbReference type="Google" id="ProtNLM"/>
    </source>
</evidence>
<name>A0A5W3F0I6_SALET</name>
<dbReference type="AlphaFoldDB" id="A0A5W3F0I6"/>
<organism evidence="1">
    <name type="scientific">Salmonella enterica subsp. enterica serovar Schwarzengrund</name>
    <dbReference type="NCBI Taxonomy" id="340190"/>
    <lineage>
        <taxon>Bacteria</taxon>
        <taxon>Pseudomonadati</taxon>
        <taxon>Pseudomonadota</taxon>
        <taxon>Gammaproteobacteria</taxon>
        <taxon>Enterobacterales</taxon>
        <taxon>Enterobacteriaceae</taxon>
        <taxon>Salmonella</taxon>
    </lineage>
</organism>
<dbReference type="EMBL" id="AAHHJZ010000060">
    <property type="protein sequence ID" value="EBW6076622.1"/>
    <property type="molecule type" value="Genomic_DNA"/>
</dbReference>
<protein>
    <recommendedName>
        <fullName evidence="2">Prophage protein</fullName>
    </recommendedName>
</protein>
<sequence length="96" mass="11077">MNKKQLAILEKAWDAQISYALKEQVLPIIQTKSKIARQLCDDGFLNEVEITHQMVTFKGYEINHHGIAAYCSHLPDDVDIDEMEREMKQWPSTSLS</sequence>
<accession>A0A5W3F0I6</accession>
<evidence type="ECO:0000313" key="1">
    <source>
        <dbReference type="EMBL" id="EBW6076622.1"/>
    </source>
</evidence>
<gene>
    <name evidence="1" type="ORF">A4K93_16420</name>
</gene>
<proteinExistence type="predicted"/>
<reference evidence="1" key="1">
    <citation type="submission" date="2018-08" db="EMBL/GenBank/DDBJ databases">
        <authorList>
            <person name="Ashton P.M."/>
            <person name="Dallman T."/>
            <person name="Nair S."/>
            <person name="De Pinna E."/>
            <person name="Peters T."/>
            <person name="Grant K."/>
        </authorList>
    </citation>
    <scope>NUCLEOTIDE SEQUENCE</scope>
    <source>
        <strain evidence="1">159694</strain>
    </source>
</reference>
<comment type="caution">
    <text evidence="1">The sequence shown here is derived from an EMBL/GenBank/DDBJ whole genome shotgun (WGS) entry which is preliminary data.</text>
</comment>